<feature type="compositionally biased region" description="Pro residues" evidence="4">
    <location>
        <begin position="728"/>
        <end position="748"/>
    </location>
</feature>
<dbReference type="Gene3D" id="3.30.60.90">
    <property type="match status" value="1"/>
</dbReference>
<feature type="region of interest" description="Disordered" evidence="4">
    <location>
        <begin position="128"/>
        <end position="170"/>
    </location>
</feature>
<dbReference type="PANTHER" id="PTHR20930:SF0">
    <property type="entry name" value="PROTEIN ILRUN"/>
    <property type="match status" value="1"/>
</dbReference>
<keyword evidence="2" id="KW-0863">Zinc-finger</keyword>
<feature type="compositionally biased region" description="Polar residues" evidence="4">
    <location>
        <begin position="366"/>
        <end position="389"/>
    </location>
</feature>
<dbReference type="EMBL" id="JANBQB010000122">
    <property type="protein sequence ID" value="KAJ1981527.1"/>
    <property type="molecule type" value="Genomic_DNA"/>
</dbReference>
<feature type="compositionally biased region" description="Pro residues" evidence="4">
    <location>
        <begin position="532"/>
        <end position="550"/>
    </location>
</feature>
<feature type="region of interest" description="Disordered" evidence="4">
    <location>
        <begin position="1040"/>
        <end position="1074"/>
    </location>
</feature>
<dbReference type="GO" id="GO:0008270">
    <property type="term" value="F:zinc ion binding"/>
    <property type="evidence" value="ECO:0007669"/>
    <property type="project" value="UniProtKB-KW"/>
</dbReference>
<dbReference type="Pfam" id="PF00569">
    <property type="entry name" value="ZZ"/>
    <property type="match status" value="1"/>
</dbReference>
<feature type="compositionally biased region" description="Polar residues" evidence="4">
    <location>
        <begin position="1147"/>
        <end position="1164"/>
    </location>
</feature>
<feature type="compositionally biased region" description="Low complexity" evidence="4">
    <location>
        <begin position="520"/>
        <end position="531"/>
    </location>
</feature>
<evidence type="ECO:0000313" key="6">
    <source>
        <dbReference type="EMBL" id="KAJ1981527.1"/>
    </source>
</evidence>
<reference evidence="6" key="1">
    <citation type="submission" date="2022-07" db="EMBL/GenBank/DDBJ databases">
        <title>Phylogenomic reconstructions and comparative analyses of Kickxellomycotina fungi.</title>
        <authorList>
            <person name="Reynolds N.K."/>
            <person name="Stajich J.E."/>
            <person name="Barry K."/>
            <person name="Grigoriev I.V."/>
            <person name="Crous P."/>
            <person name="Smith M.E."/>
        </authorList>
    </citation>
    <scope>NUCLEOTIDE SEQUENCE</scope>
    <source>
        <strain evidence="6">RSA 567</strain>
    </source>
</reference>
<gene>
    <name evidence="6" type="ORF">H4R34_002038</name>
</gene>
<dbReference type="Pfam" id="PF16158">
    <property type="entry name" value="N_BRCA1_IG"/>
    <property type="match status" value="1"/>
</dbReference>
<comment type="caution">
    <text evidence="6">The sequence shown here is derived from an EMBL/GenBank/DDBJ whole genome shotgun (WGS) entry which is preliminary data.</text>
</comment>
<feature type="domain" description="ZZ-type" evidence="5">
    <location>
        <begin position="295"/>
        <end position="338"/>
    </location>
</feature>
<dbReference type="AlphaFoldDB" id="A0A9W8B3A6"/>
<keyword evidence="7" id="KW-1185">Reference proteome</keyword>
<dbReference type="InterPro" id="IPR000433">
    <property type="entry name" value="Znf_ZZ"/>
</dbReference>
<dbReference type="InterPro" id="IPR043145">
    <property type="entry name" value="Znf_ZZ_sf"/>
</dbReference>
<feature type="domain" description="ZZ-type" evidence="5">
    <location>
        <begin position="447"/>
        <end position="491"/>
    </location>
</feature>
<feature type="region of interest" description="Disordered" evidence="4">
    <location>
        <begin position="724"/>
        <end position="751"/>
    </location>
</feature>
<feature type="compositionally biased region" description="Pro residues" evidence="4">
    <location>
        <begin position="924"/>
        <end position="938"/>
    </location>
</feature>
<protein>
    <recommendedName>
        <fullName evidence="5">ZZ-type domain-containing protein</fullName>
    </recommendedName>
</protein>
<feature type="region of interest" description="Disordered" evidence="4">
    <location>
        <begin position="584"/>
        <end position="613"/>
    </location>
</feature>
<feature type="region of interest" description="Disordered" evidence="4">
    <location>
        <begin position="490"/>
        <end position="556"/>
    </location>
</feature>
<name>A0A9W8B3A6_9FUNG</name>
<dbReference type="Gene3D" id="2.60.40.10">
    <property type="entry name" value="Immunoglobulins"/>
    <property type="match status" value="1"/>
</dbReference>
<evidence type="ECO:0000256" key="2">
    <source>
        <dbReference type="ARBA" id="ARBA00022771"/>
    </source>
</evidence>
<feature type="region of interest" description="Disordered" evidence="4">
    <location>
        <begin position="882"/>
        <end position="1016"/>
    </location>
</feature>
<dbReference type="SMART" id="SM00291">
    <property type="entry name" value="ZnF_ZZ"/>
    <property type="match status" value="2"/>
</dbReference>
<organism evidence="6 7">
    <name type="scientific">Dimargaris verticillata</name>
    <dbReference type="NCBI Taxonomy" id="2761393"/>
    <lineage>
        <taxon>Eukaryota</taxon>
        <taxon>Fungi</taxon>
        <taxon>Fungi incertae sedis</taxon>
        <taxon>Zoopagomycota</taxon>
        <taxon>Kickxellomycotina</taxon>
        <taxon>Dimargaritomycetes</taxon>
        <taxon>Dimargaritales</taxon>
        <taxon>Dimargaritaceae</taxon>
        <taxon>Dimargaris</taxon>
    </lineage>
</organism>
<accession>A0A9W8B3A6</accession>
<evidence type="ECO:0000256" key="3">
    <source>
        <dbReference type="ARBA" id="ARBA00022833"/>
    </source>
</evidence>
<evidence type="ECO:0000256" key="4">
    <source>
        <dbReference type="SAM" id="MobiDB-lite"/>
    </source>
</evidence>
<keyword evidence="1" id="KW-0479">Metal-binding</keyword>
<feature type="compositionally biased region" description="Pro residues" evidence="4">
    <location>
        <begin position="506"/>
        <end position="519"/>
    </location>
</feature>
<dbReference type="OrthoDB" id="661148at2759"/>
<feature type="compositionally biased region" description="Pro residues" evidence="4">
    <location>
        <begin position="594"/>
        <end position="603"/>
    </location>
</feature>
<feature type="compositionally biased region" description="Polar residues" evidence="4">
    <location>
        <begin position="439"/>
        <end position="451"/>
    </location>
</feature>
<evidence type="ECO:0000313" key="7">
    <source>
        <dbReference type="Proteomes" id="UP001151582"/>
    </source>
</evidence>
<feature type="region of interest" description="Disordered" evidence="4">
    <location>
        <begin position="1098"/>
        <end position="1164"/>
    </location>
</feature>
<feature type="compositionally biased region" description="Pro residues" evidence="4">
    <location>
        <begin position="896"/>
        <end position="912"/>
    </location>
</feature>
<dbReference type="SUPFAM" id="SSF57850">
    <property type="entry name" value="RING/U-box"/>
    <property type="match status" value="1"/>
</dbReference>
<feature type="compositionally biased region" description="Polar residues" evidence="4">
    <location>
        <begin position="128"/>
        <end position="137"/>
    </location>
</feature>
<dbReference type="PANTHER" id="PTHR20930">
    <property type="entry name" value="OVARIAN CARCINOMA ANTIGEN CA125-RELATED"/>
    <property type="match status" value="1"/>
</dbReference>
<dbReference type="CDD" id="cd02249">
    <property type="entry name" value="ZZ"/>
    <property type="match status" value="1"/>
</dbReference>
<feature type="region of interest" description="Disordered" evidence="4">
    <location>
        <begin position="360"/>
        <end position="389"/>
    </location>
</feature>
<feature type="region of interest" description="Disordered" evidence="4">
    <location>
        <begin position="416"/>
        <end position="453"/>
    </location>
</feature>
<feature type="compositionally biased region" description="Low complexity" evidence="4">
    <location>
        <begin position="490"/>
        <end position="505"/>
    </location>
</feature>
<proteinExistence type="predicted"/>
<dbReference type="Proteomes" id="UP001151582">
    <property type="component" value="Unassembled WGS sequence"/>
</dbReference>
<feature type="compositionally biased region" description="Polar residues" evidence="4">
    <location>
        <begin position="985"/>
        <end position="994"/>
    </location>
</feature>
<dbReference type="SUPFAM" id="SSF54277">
    <property type="entry name" value="CAD &amp; PB1 domains"/>
    <property type="match status" value="1"/>
</dbReference>
<evidence type="ECO:0000259" key="5">
    <source>
        <dbReference type="SMART" id="SM00291"/>
    </source>
</evidence>
<dbReference type="CDD" id="cd14947">
    <property type="entry name" value="NBR1_like"/>
    <property type="match status" value="1"/>
</dbReference>
<keyword evidence="3" id="KW-0862">Zinc</keyword>
<dbReference type="InterPro" id="IPR032350">
    <property type="entry name" value="Nbr1_FW"/>
</dbReference>
<dbReference type="InterPro" id="IPR013783">
    <property type="entry name" value="Ig-like_fold"/>
</dbReference>
<sequence length="1164" mass="126225">MVKPIVLKFQFDNQLRRRTFPNAHDINYYDIAYLIQDLFGITDPLTLLYLNRRNRLKVIENQIDLELAARDAALRGKRETPPPDKIRMKLVVLTLQKLQDAPLSAYSSIVSDSTTHTKENVGVVNQGRFQSLDSAPSSPAPEGSTRAKRQLDRGNVRHRTQRTTEPVASSQLVPRAHDQGLFSSSDDDVSLDPRTKHLVRVVESTSGPVTNAPAAQPTCVCAHRPDNQDLELAMVPDPETKETLAAFKEQLTVLNQNIGDIASVIRYFLYAQSDPDTRSDFWHPEPTAPPADDPDARIVYCHQCRAVIFGPQWECANCPNFHLCDECAHKEHNHPHPLRVVYEPTPSLDSESLQSVDAKGMAATNDGRSNPTMAGSNVMSQSGNGSRILNDSLRGKQVRITLPSADDVRVVPRLEDVVSDKPSHSSVASTPEPSLAAPSGQSKHQPPSGSKNCGHCRRSILKGSPHRCTTCTDCWICPDCAQQQVHRLTSAPDPKPTTSPSTAAPNLPPPELPPLPPNRPAASSAAPEARPNLPPPTSPSPPPQIPPMNMPTPETAYQTANQSPLYNSQAQYQSKTAVPLNVHPDSLYRQHPSPRGPPHPSPGPGTSTGGAVPTDLKAAQVGSYDTMPQLAYQPGAQVIYSWDVRNTSNWPWPESTHLVPVGGNAEVVGDQRSFHIGAVGPGQVTTVRAMMQAPYRPGFYTTSWRLATGHGQQFGDALMSSFQVQASPAPPSPPRQTVSPRPPLPPLPQSFMARHRPMAARRHTYAMSSQSDERCAPLFDHYSDPMLPARFVSSPPMSLLPPHPTGMYSNPYAAHSFDAALPYHDFGRFGHGSLSPPSWLPPHTMAHPPLPLASLSTLLPWRDDGVGGPRSHLTASQSMHLRLGSEPPLPSSMSRLPPPPPIPVHPHSPPSPHHSARFLSPSGAPSPPPPLPASPPGPSYFRGPSVTMATSPTSFEPMVMPEPQYTGSRRLSHGPEAVSNALGPPNQSSSSLPQHTMAMPSPLPQRPHEPYSPSYSMPFPPPGPSMSFVYGSHFSMPPPPETIMSGQVRIPSPDVDYQPRSSRSSVLPSESNSSFSAIMNEVGDDIEMTSNLLSLDTIVTSTPHRSPASRPYYPTTPPTPGPATFNEPAHRHASYPQPQAAPPLPSTNPSASQYPFSSHSRLST</sequence>
<evidence type="ECO:0000256" key="1">
    <source>
        <dbReference type="ARBA" id="ARBA00022723"/>
    </source>
</evidence>
<feature type="compositionally biased region" description="Low complexity" evidence="4">
    <location>
        <begin position="1061"/>
        <end position="1074"/>
    </location>
</feature>